<evidence type="ECO:0000313" key="3">
    <source>
        <dbReference type="Proteomes" id="UP000681425"/>
    </source>
</evidence>
<proteinExistence type="predicted"/>
<dbReference type="PANTHER" id="PTHR32309">
    <property type="entry name" value="TYROSINE-PROTEIN KINASE"/>
    <property type="match status" value="1"/>
</dbReference>
<keyword evidence="3" id="KW-1185">Reference proteome</keyword>
<dbReference type="GO" id="GO:0005886">
    <property type="term" value="C:plasma membrane"/>
    <property type="evidence" value="ECO:0007669"/>
    <property type="project" value="TreeGrafter"/>
</dbReference>
<sequence length="369" mass="41605">MSRKIIDKIRGTSRLFLAVVILPTVVAMVYFGIFASDIYISESKFVVRSPDKPSTTGLGVLLKSAGFTNAGDEVFAVQNYSESRDALADLNRTGFVMRAYQNGSAFFLDRFNPFGSYASFEELYKYFQKKILIEHDVTSSITTLTVRAFTARDAYIINKALLDRSEGMVNRLNERGRADLIRYATVEVNEAKKRSERATLLLTDFRSREGVIDPEKQAAVQFQMIAKLQDELIATRTQLMQLRQFTPMNPQIPIFESRVQGLSREIDKETGKIVGARKSLSSSSGEYQRLLLESQFSDKQLASAMASLEEANNEARRKQAYVERIVKPNLPDEPLEPRRLRGILATFALGLVAWGILKMLFAGIREHGE</sequence>
<protein>
    <recommendedName>
        <fullName evidence="4">WcbD</fullName>
    </recommendedName>
</protein>
<reference evidence="2" key="1">
    <citation type="submission" date="2021-04" db="EMBL/GenBank/DDBJ databases">
        <title>Isolation of p-tert-butylphenol degrading bacteria Sphingobium phenoxybenzoativorans Tas13 from active sludge.</title>
        <authorList>
            <person name="Li Y."/>
        </authorList>
    </citation>
    <scope>NUCLEOTIDE SEQUENCE</scope>
    <source>
        <strain evidence="2">Tas13</strain>
    </source>
</reference>
<dbReference type="RefSeq" id="WP_212608205.1">
    <property type="nucleotide sequence ID" value="NZ_CP073910.1"/>
</dbReference>
<dbReference type="PANTHER" id="PTHR32309:SF13">
    <property type="entry name" value="FERRIC ENTEROBACTIN TRANSPORT PROTEIN FEPE"/>
    <property type="match status" value="1"/>
</dbReference>
<feature type="transmembrane region" description="Helical" evidence="1">
    <location>
        <begin position="12"/>
        <end position="33"/>
    </location>
</feature>
<evidence type="ECO:0000313" key="2">
    <source>
        <dbReference type="EMBL" id="QUT04375.1"/>
    </source>
</evidence>
<dbReference type="EMBL" id="CP073910">
    <property type="protein sequence ID" value="QUT04375.1"/>
    <property type="molecule type" value="Genomic_DNA"/>
</dbReference>
<evidence type="ECO:0008006" key="4">
    <source>
        <dbReference type="Google" id="ProtNLM"/>
    </source>
</evidence>
<gene>
    <name evidence="2" type="ORF">KFK14_15030</name>
</gene>
<organism evidence="2 3">
    <name type="scientific">Sphingobium phenoxybenzoativorans</name>
    <dbReference type="NCBI Taxonomy" id="1592790"/>
    <lineage>
        <taxon>Bacteria</taxon>
        <taxon>Pseudomonadati</taxon>
        <taxon>Pseudomonadota</taxon>
        <taxon>Alphaproteobacteria</taxon>
        <taxon>Sphingomonadales</taxon>
        <taxon>Sphingomonadaceae</taxon>
        <taxon>Sphingobium</taxon>
    </lineage>
</organism>
<keyword evidence="1" id="KW-0472">Membrane</keyword>
<dbReference type="AlphaFoldDB" id="A0A975Q001"/>
<evidence type="ECO:0000256" key="1">
    <source>
        <dbReference type="SAM" id="Phobius"/>
    </source>
</evidence>
<name>A0A975Q001_9SPHN</name>
<dbReference type="InterPro" id="IPR050445">
    <property type="entry name" value="Bact_polysacc_biosynth/exp"/>
</dbReference>
<feature type="transmembrane region" description="Helical" evidence="1">
    <location>
        <begin position="343"/>
        <end position="364"/>
    </location>
</feature>
<keyword evidence="1" id="KW-1133">Transmembrane helix</keyword>
<dbReference type="Proteomes" id="UP000681425">
    <property type="component" value="Chromosome"/>
</dbReference>
<dbReference type="GO" id="GO:0004713">
    <property type="term" value="F:protein tyrosine kinase activity"/>
    <property type="evidence" value="ECO:0007669"/>
    <property type="project" value="TreeGrafter"/>
</dbReference>
<accession>A0A975Q001</accession>
<dbReference type="KEGG" id="spph:KFK14_15030"/>
<keyword evidence="1" id="KW-0812">Transmembrane</keyword>